<gene>
    <name evidence="1" type="ORF">ACFQFQ_16795</name>
</gene>
<sequence length="239" mass="26581">MTYFTGAVAAVPTASKGKYLEHVQASWPLFRSYGALRMTETWGVDVPKGKVTDFYGAVDAKPDETIVFSWIEWPDKATADASWQKMEADPAMKDLPDMPFDGRRMIYGGFAPIYEAGQRDGAGYYQGFLLAVPEQNKDAYAEMAHEGWQMFEKGGATGMVEGWGVDVPRGKVTDFYRATKAEDGEIPVFSWSIWPDRATCDAAARAMEAEMGDIDMSKMPFDGMRMMWAGFEPLFDSAS</sequence>
<keyword evidence="2" id="KW-1185">Reference proteome</keyword>
<dbReference type="InterPro" id="IPR011008">
    <property type="entry name" value="Dimeric_a/b-barrel"/>
</dbReference>
<reference evidence="2" key="1">
    <citation type="journal article" date="2019" name="Int. J. Syst. Evol. Microbiol.">
        <title>The Global Catalogue of Microorganisms (GCM) 10K type strain sequencing project: providing services to taxonomists for standard genome sequencing and annotation.</title>
        <authorList>
            <consortium name="The Broad Institute Genomics Platform"/>
            <consortium name="The Broad Institute Genome Sequencing Center for Infectious Disease"/>
            <person name="Wu L."/>
            <person name="Ma J."/>
        </authorList>
    </citation>
    <scope>NUCLEOTIDE SEQUENCE [LARGE SCALE GENOMIC DNA]</scope>
    <source>
        <strain evidence="2">CCUG 66188</strain>
    </source>
</reference>
<dbReference type="SUPFAM" id="SSF54909">
    <property type="entry name" value="Dimeric alpha+beta barrel"/>
    <property type="match status" value="2"/>
</dbReference>
<evidence type="ECO:0000313" key="1">
    <source>
        <dbReference type="EMBL" id="MFC6760781.1"/>
    </source>
</evidence>
<proteinExistence type="predicted"/>
<dbReference type="Proteomes" id="UP001596353">
    <property type="component" value="Unassembled WGS sequence"/>
</dbReference>
<organism evidence="1 2">
    <name type="scientific">Sulfitobacter porphyrae</name>
    <dbReference type="NCBI Taxonomy" id="1246864"/>
    <lineage>
        <taxon>Bacteria</taxon>
        <taxon>Pseudomonadati</taxon>
        <taxon>Pseudomonadota</taxon>
        <taxon>Alphaproteobacteria</taxon>
        <taxon>Rhodobacterales</taxon>
        <taxon>Roseobacteraceae</taxon>
        <taxon>Sulfitobacter</taxon>
    </lineage>
</organism>
<dbReference type="InterPro" id="IPR009874">
    <property type="entry name" value="DUF1428"/>
</dbReference>
<comment type="caution">
    <text evidence="1">The sequence shown here is derived from an EMBL/GenBank/DDBJ whole genome shotgun (WGS) entry which is preliminary data.</text>
</comment>
<evidence type="ECO:0000313" key="2">
    <source>
        <dbReference type="Proteomes" id="UP001596353"/>
    </source>
</evidence>
<protein>
    <submittedName>
        <fullName evidence="1">DUF1428 domain-containing protein</fullName>
    </submittedName>
</protein>
<name>A0ABW2B6F8_9RHOB</name>
<accession>A0ABW2B6F8</accession>
<dbReference type="EMBL" id="JBHSWG010000001">
    <property type="protein sequence ID" value="MFC6760781.1"/>
    <property type="molecule type" value="Genomic_DNA"/>
</dbReference>
<dbReference type="Gene3D" id="3.30.70.100">
    <property type="match status" value="2"/>
</dbReference>
<dbReference type="Pfam" id="PF07237">
    <property type="entry name" value="DUF1428"/>
    <property type="match status" value="2"/>
</dbReference>